<protein>
    <submittedName>
        <fullName evidence="1">Uncharacterized protein</fullName>
    </submittedName>
</protein>
<accession>A0ABR9KKQ8</accession>
<comment type="caution">
    <text evidence="1">The sequence shown here is derived from an EMBL/GenBank/DDBJ whole genome shotgun (WGS) entry which is preliminary data.</text>
</comment>
<dbReference type="RefSeq" id="WP_192776966.1">
    <property type="nucleotide sequence ID" value="NZ_BAAASY010000039.1"/>
</dbReference>
<proteinExistence type="predicted"/>
<evidence type="ECO:0000313" key="1">
    <source>
        <dbReference type="EMBL" id="MBE1562198.1"/>
    </source>
</evidence>
<sequence>MGCWEASGAEPRGGEHAGEFLFLLWGHAGAHPVVPQDVAGSVGVRHMIDANPGRGSREVIPVERGQGQKDGLTIGMWHSEVCPVIGLQGE</sequence>
<reference evidence="1 2" key="1">
    <citation type="submission" date="2020-10" db="EMBL/GenBank/DDBJ databases">
        <title>Sequencing the genomes of 1000 actinobacteria strains.</title>
        <authorList>
            <person name="Klenk H.-P."/>
        </authorList>
    </citation>
    <scope>NUCLEOTIDE SEQUENCE [LARGE SCALE GENOMIC DNA]</scope>
    <source>
        <strain evidence="1 2">DSM 43748</strain>
    </source>
</reference>
<dbReference type="Proteomes" id="UP000661607">
    <property type="component" value="Unassembled WGS sequence"/>
</dbReference>
<name>A0ABR9KKQ8_9ACTN</name>
<evidence type="ECO:0000313" key="2">
    <source>
        <dbReference type="Proteomes" id="UP000661607"/>
    </source>
</evidence>
<dbReference type="EMBL" id="JADBEF010000001">
    <property type="protein sequence ID" value="MBE1562198.1"/>
    <property type="molecule type" value="Genomic_DNA"/>
</dbReference>
<gene>
    <name evidence="1" type="ORF">H4W81_004977</name>
</gene>
<organism evidence="1 2">
    <name type="scientific">Nonomuraea africana</name>
    <dbReference type="NCBI Taxonomy" id="46171"/>
    <lineage>
        <taxon>Bacteria</taxon>
        <taxon>Bacillati</taxon>
        <taxon>Actinomycetota</taxon>
        <taxon>Actinomycetes</taxon>
        <taxon>Streptosporangiales</taxon>
        <taxon>Streptosporangiaceae</taxon>
        <taxon>Nonomuraea</taxon>
    </lineage>
</organism>
<keyword evidence="2" id="KW-1185">Reference proteome</keyword>